<keyword evidence="2" id="KW-1185">Reference proteome</keyword>
<dbReference type="Proteomes" id="UP001234581">
    <property type="component" value="Unassembled WGS sequence"/>
</dbReference>
<evidence type="ECO:0000313" key="1">
    <source>
        <dbReference type="EMBL" id="KAJ8653408.1"/>
    </source>
</evidence>
<reference evidence="1 2" key="1">
    <citation type="submission" date="2023-03" db="EMBL/GenBank/DDBJ databases">
        <title>Genome sequence of Lichtheimia ornata CBS 291.66.</title>
        <authorList>
            <person name="Mohabir J.T."/>
            <person name="Shea T.P."/>
            <person name="Kurbessoian T."/>
            <person name="Berby B."/>
            <person name="Fontaine J."/>
            <person name="Livny J."/>
            <person name="Gnirke A."/>
            <person name="Stajich J.E."/>
            <person name="Cuomo C.A."/>
        </authorList>
    </citation>
    <scope>NUCLEOTIDE SEQUENCE [LARGE SCALE GENOMIC DNA]</scope>
    <source>
        <strain evidence="1">CBS 291.66</strain>
    </source>
</reference>
<dbReference type="EMBL" id="JARTCD010000079">
    <property type="protein sequence ID" value="KAJ8653408.1"/>
    <property type="molecule type" value="Genomic_DNA"/>
</dbReference>
<evidence type="ECO:0000313" key="2">
    <source>
        <dbReference type="Proteomes" id="UP001234581"/>
    </source>
</evidence>
<sequence length="203" mass="21906">MHLRGGDSSTCIGGFLFGYGAAITLQPLQEQYGPGTLLEALRTLAAIFGGGLGAGIVVNGDSLRCWTLRGQLSTIMVTWSPISSISPLQKWTADGLAALPAIFQCFALALPTGKHDDHKPLMQRQRDSSIKKYPAYKKVSSKRVKVYQSGESAAFIYRMRSTSSSTTLGVQYGDLLCRCLVFVIMATPPPLLPPTSSLLLQDH</sequence>
<dbReference type="AlphaFoldDB" id="A0AAD7XUJ3"/>
<accession>A0AAD7XUJ3</accession>
<name>A0AAD7XUJ3_9FUNG</name>
<dbReference type="RefSeq" id="XP_058338322.1">
    <property type="nucleotide sequence ID" value="XM_058490927.1"/>
</dbReference>
<gene>
    <name evidence="1" type="ORF">O0I10_010954</name>
</gene>
<protein>
    <submittedName>
        <fullName evidence="1">Uncharacterized protein</fullName>
    </submittedName>
</protein>
<dbReference type="GeneID" id="83218356"/>
<comment type="caution">
    <text evidence="1">The sequence shown here is derived from an EMBL/GenBank/DDBJ whole genome shotgun (WGS) entry which is preliminary data.</text>
</comment>
<organism evidence="1 2">
    <name type="scientific">Lichtheimia ornata</name>
    <dbReference type="NCBI Taxonomy" id="688661"/>
    <lineage>
        <taxon>Eukaryota</taxon>
        <taxon>Fungi</taxon>
        <taxon>Fungi incertae sedis</taxon>
        <taxon>Mucoromycota</taxon>
        <taxon>Mucoromycotina</taxon>
        <taxon>Mucoromycetes</taxon>
        <taxon>Mucorales</taxon>
        <taxon>Lichtheimiaceae</taxon>
        <taxon>Lichtheimia</taxon>
    </lineage>
</organism>
<proteinExistence type="predicted"/>